<feature type="binding site" evidence="8">
    <location>
        <begin position="15"/>
        <end position="22"/>
    </location>
    <ligand>
        <name>GTP</name>
        <dbReference type="ChEBI" id="CHEBI:37565"/>
    </ligand>
</feature>
<reference evidence="13 14" key="1">
    <citation type="journal article" date="2015" name="Int. J. Syst. Evol. Microbiol.">
        <title>Novibacillus thermophilus gen. nov., sp. nov., a Gram-staining-negative and moderately thermophilic member of the family Thermoactinomycetaceae.</title>
        <authorList>
            <person name="Yang G."/>
            <person name="Chen J."/>
            <person name="Zhou S."/>
        </authorList>
    </citation>
    <scope>NUCLEOTIDE SEQUENCE [LARGE SCALE GENOMIC DNA]</scope>
    <source>
        <strain evidence="13 14">SG-1</strain>
    </source>
</reference>
<dbReference type="PANTHER" id="PTHR42698:SF1">
    <property type="entry name" value="GTPASE ERA, MITOCHONDRIAL"/>
    <property type="match status" value="1"/>
</dbReference>
<evidence type="ECO:0000256" key="1">
    <source>
        <dbReference type="ARBA" id="ARBA00007921"/>
    </source>
</evidence>
<comment type="subunit">
    <text evidence="8">Monomer.</text>
</comment>
<comment type="function">
    <text evidence="8">An essential GTPase that binds both GDP and GTP, with rapid nucleotide exchange. Plays a role in 16S rRNA processing and 30S ribosomal subunit biogenesis and possibly also in cell cycle regulation and energy metabolism.</text>
</comment>
<dbReference type="GO" id="GO:0003924">
    <property type="term" value="F:GTPase activity"/>
    <property type="evidence" value="ECO:0007669"/>
    <property type="project" value="UniProtKB-UniRule"/>
</dbReference>
<dbReference type="Pfam" id="PF07650">
    <property type="entry name" value="KH_2"/>
    <property type="match status" value="1"/>
</dbReference>
<dbReference type="InterPro" id="IPR030388">
    <property type="entry name" value="G_ERA_dom"/>
</dbReference>
<dbReference type="InterPro" id="IPR004044">
    <property type="entry name" value="KH_dom_type_2"/>
</dbReference>
<keyword evidence="8" id="KW-0699">rRNA-binding</keyword>
<dbReference type="AlphaFoldDB" id="A0A1U9K5N8"/>
<dbReference type="GO" id="GO:0005829">
    <property type="term" value="C:cytosol"/>
    <property type="evidence" value="ECO:0007669"/>
    <property type="project" value="TreeGrafter"/>
</dbReference>
<accession>A0A1U9K5N8</accession>
<comment type="subcellular location">
    <subcellularLocation>
        <location evidence="8">Cytoplasm</location>
    </subcellularLocation>
    <subcellularLocation>
        <location evidence="8">Cell membrane</location>
        <topology evidence="8">Peripheral membrane protein</topology>
    </subcellularLocation>
</comment>
<evidence type="ECO:0000313" key="14">
    <source>
        <dbReference type="Proteomes" id="UP000188603"/>
    </source>
</evidence>
<organism evidence="13 14">
    <name type="scientific">Novibacillus thermophilus</name>
    <dbReference type="NCBI Taxonomy" id="1471761"/>
    <lineage>
        <taxon>Bacteria</taxon>
        <taxon>Bacillati</taxon>
        <taxon>Bacillota</taxon>
        <taxon>Bacilli</taxon>
        <taxon>Bacillales</taxon>
        <taxon>Thermoactinomycetaceae</taxon>
        <taxon>Novibacillus</taxon>
    </lineage>
</organism>
<feature type="domain" description="KH type-2" evidence="11">
    <location>
        <begin position="205"/>
        <end position="284"/>
    </location>
</feature>
<dbReference type="NCBIfam" id="NF000908">
    <property type="entry name" value="PRK00089.1"/>
    <property type="match status" value="1"/>
</dbReference>
<keyword evidence="5 8" id="KW-0694">RNA-binding</keyword>
<dbReference type="PANTHER" id="PTHR42698">
    <property type="entry name" value="GTPASE ERA"/>
    <property type="match status" value="1"/>
</dbReference>
<dbReference type="EMBL" id="CP019699">
    <property type="protein sequence ID" value="AQS55367.1"/>
    <property type="molecule type" value="Genomic_DNA"/>
</dbReference>
<dbReference type="STRING" id="1471761.B0W44_05775"/>
<dbReference type="Pfam" id="PF01926">
    <property type="entry name" value="MMR_HSR1"/>
    <property type="match status" value="1"/>
</dbReference>
<feature type="binding site" evidence="8">
    <location>
        <begin position="124"/>
        <end position="127"/>
    </location>
    <ligand>
        <name>GTP</name>
        <dbReference type="ChEBI" id="CHEBI:37565"/>
    </ligand>
</feature>
<feature type="region of interest" description="G1" evidence="9">
    <location>
        <begin position="15"/>
        <end position="22"/>
    </location>
</feature>
<keyword evidence="6 8" id="KW-0342">GTP-binding</keyword>
<evidence type="ECO:0000256" key="3">
    <source>
        <dbReference type="ARBA" id="ARBA00022517"/>
    </source>
</evidence>
<keyword evidence="8" id="KW-1003">Cell membrane</keyword>
<evidence type="ECO:0000256" key="7">
    <source>
        <dbReference type="ARBA" id="ARBA00023136"/>
    </source>
</evidence>
<dbReference type="NCBIfam" id="TIGR00231">
    <property type="entry name" value="small_GTP"/>
    <property type="match status" value="1"/>
</dbReference>
<feature type="region of interest" description="G5" evidence="9">
    <location>
        <begin position="153"/>
        <end position="155"/>
    </location>
</feature>
<dbReference type="InterPro" id="IPR015946">
    <property type="entry name" value="KH_dom-like_a/b"/>
</dbReference>
<evidence type="ECO:0000256" key="10">
    <source>
        <dbReference type="RuleBase" id="RU003761"/>
    </source>
</evidence>
<evidence type="ECO:0000259" key="11">
    <source>
        <dbReference type="PROSITE" id="PS50823"/>
    </source>
</evidence>
<feature type="region of interest" description="G2" evidence="9">
    <location>
        <begin position="41"/>
        <end position="45"/>
    </location>
</feature>
<dbReference type="FunFam" id="3.30.300.20:FF:000003">
    <property type="entry name" value="GTPase Era"/>
    <property type="match status" value="1"/>
</dbReference>
<dbReference type="FunFam" id="3.40.50.300:FF:000094">
    <property type="entry name" value="GTPase Era"/>
    <property type="match status" value="1"/>
</dbReference>
<evidence type="ECO:0000256" key="2">
    <source>
        <dbReference type="ARBA" id="ARBA00020484"/>
    </source>
</evidence>
<dbReference type="GO" id="GO:0043024">
    <property type="term" value="F:ribosomal small subunit binding"/>
    <property type="evidence" value="ECO:0007669"/>
    <property type="project" value="TreeGrafter"/>
</dbReference>
<dbReference type="KEGG" id="ntr:B0W44_05775"/>
<feature type="binding site" evidence="8">
    <location>
        <begin position="62"/>
        <end position="66"/>
    </location>
    <ligand>
        <name>GTP</name>
        <dbReference type="ChEBI" id="CHEBI:37565"/>
    </ligand>
</feature>
<dbReference type="GO" id="GO:0000028">
    <property type="term" value="P:ribosomal small subunit assembly"/>
    <property type="evidence" value="ECO:0007669"/>
    <property type="project" value="TreeGrafter"/>
</dbReference>
<evidence type="ECO:0000256" key="8">
    <source>
        <dbReference type="HAMAP-Rule" id="MF_00367"/>
    </source>
</evidence>
<dbReference type="GO" id="GO:0005525">
    <property type="term" value="F:GTP binding"/>
    <property type="evidence" value="ECO:0007669"/>
    <property type="project" value="UniProtKB-UniRule"/>
</dbReference>
<dbReference type="InterPro" id="IPR027417">
    <property type="entry name" value="P-loop_NTPase"/>
</dbReference>
<dbReference type="PRINTS" id="PR00326">
    <property type="entry name" value="GTP1OBG"/>
</dbReference>
<dbReference type="RefSeq" id="WP_077719186.1">
    <property type="nucleotide sequence ID" value="NZ_CP019699.1"/>
</dbReference>
<dbReference type="Gene3D" id="3.30.300.20">
    <property type="match status" value="1"/>
</dbReference>
<keyword evidence="3 8" id="KW-0690">Ribosome biogenesis</keyword>
<dbReference type="NCBIfam" id="TIGR00436">
    <property type="entry name" value="era"/>
    <property type="match status" value="1"/>
</dbReference>
<dbReference type="OrthoDB" id="9805918at2"/>
<evidence type="ECO:0000259" key="12">
    <source>
        <dbReference type="PROSITE" id="PS51713"/>
    </source>
</evidence>
<keyword evidence="8" id="KW-0963">Cytoplasm</keyword>
<dbReference type="InterPro" id="IPR005662">
    <property type="entry name" value="GTPase_Era-like"/>
</dbReference>
<evidence type="ECO:0000256" key="4">
    <source>
        <dbReference type="ARBA" id="ARBA00022741"/>
    </source>
</evidence>
<dbReference type="CDD" id="cd22534">
    <property type="entry name" value="KH-II_Era"/>
    <property type="match status" value="1"/>
</dbReference>
<dbReference type="Proteomes" id="UP000188603">
    <property type="component" value="Chromosome"/>
</dbReference>
<dbReference type="SUPFAM" id="SSF52540">
    <property type="entry name" value="P-loop containing nucleoside triphosphate hydrolases"/>
    <property type="match status" value="1"/>
</dbReference>
<dbReference type="CDD" id="cd04163">
    <property type="entry name" value="Era"/>
    <property type="match status" value="1"/>
</dbReference>
<dbReference type="HAMAP" id="MF_00367">
    <property type="entry name" value="GTPase_Era"/>
    <property type="match status" value="1"/>
</dbReference>
<proteinExistence type="inferred from homology"/>
<dbReference type="InterPro" id="IPR006073">
    <property type="entry name" value="GTP-bd"/>
</dbReference>
<dbReference type="PROSITE" id="PS50823">
    <property type="entry name" value="KH_TYPE_2"/>
    <property type="match status" value="1"/>
</dbReference>
<dbReference type="InterPro" id="IPR009019">
    <property type="entry name" value="KH_sf_prok-type"/>
</dbReference>
<feature type="domain" description="Era-type G" evidence="12">
    <location>
        <begin position="7"/>
        <end position="174"/>
    </location>
</feature>
<keyword evidence="7 8" id="KW-0472">Membrane</keyword>
<gene>
    <name evidence="8" type="primary">era</name>
    <name evidence="13" type="ORF">B0W44_05775</name>
</gene>
<evidence type="ECO:0000256" key="9">
    <source>
        <dbReference type="PROSITE-ProRule" id="PRU01050"/>
    </source>
</evidence>
<sequence>MGNENVKSGFVALIGRPNVGKSTLLNAILGQKVAIMSNKPQTTRNRIHGVHTDERGQIVFLDTPGIHKPKSRLGDYMVKVSMNTLQEVDVVCWIVDVEEEMGPGDRFIADVLKKVETPVFLVVNKIDRVHPERLLPFIDQFRKELEFQEVIPISALNGNNVRTLVEQIYERLPEGPKYYPDDQLTDHPEQFIVCELIREKILHKTHEEVPHSIAVVIEDMEQRDDAKGTVYVRATVYTERPSQKGIIIGKQGKMLKEVGREARQDIERLLGSPVYLDLWVKVKKDWRNEEHALRRFGYRED</sequence>
<evidence type="ECO:0000256" key="5">
    <source>
        <dbReference type="ARBA" id="ARBA00022884"/>
    </source>
</evidence>
<dbReference type="GO" id="GO:0070181">
    <property type="term" value="F:small ribosomal subunit rRNA binding"/>
    <property type="evidence" value="ECO:0007669"/>
    <property type="project" value="UniProtKB-UniRule"/>
</dbReference>
<protein>
    <recommendedName>
        <fullName evidence="2 8">GTPase Era</fullName>
    </recommendedName>
</protein>
<feature type="region of interest" description="G4" evidence="9">
    <location>
        <begin position="124"/>
        <end position="127"/>
    </location>
</feature>
<feature type="region of interest" description="G3" evidence="9">
    <location>
        <begin position="62"/>
        <end position="65"/>
    </location>
</feature>
<keyword evidence="4 8" id="KW-0547">Nucleotide-binding</keyword>
<evidence type="ECO:0000256" key="6">
    <source>
        <dbReference type="ARBA" id="ARBA00023134"/>
    </source>
</evidence>
<dbReference type="GO" id="GO:0005886">
    <property type="term" value="C:plasma membrane"/>
    <property type="evidence" value="ECO:0007669"/>
    <property type="project" value="UniProtKB-SubCell"/>
</dbReference>
<comment type="similarity">
    <text evidence="1 8 9 10">Belongs to the TRAFAC class TrmE-Era-EngA-EngB-Septin-like GTPase superfamily. Era GTPase family.</text>
</comment>
<dbReference type="InterPro" id="IPR005225">
    <property type="entry name" value="Small_GTP-bd"/>
</dbReference>
<dbReference type="Gene3D" id="3.40.50.300">
    <property type="entry name" value="P-loop containing nucleotide triphosphate hydrolases"/>
    <property type="match status" value="1"/>
</dbReference>
<evidence type="ECO:0000313" key="13">
    <source>
        <dbReference type="EMBL" id="AQS55367.1"/>
    </source>
</evidence>
<dbReference type="PROSITE" id="PS51713">
    <property type="entry name" value="G_ERA"/>
    <property type="match status" value="1"/>
</dbReference>
<keyword evidence="14" id="KW-1185">Reference proteome</keyword>
<name>A0A1U9K5N8_9BACL</name>
<dbReference type="SUPFAM" id="SSF54814">
    <property type="entry name" value="Prokaryotic type KH domain (KH-domain type II)"/>
    <property type="match status" value="1"/>
</dbReference>